<sequence length="154" mass="18188">MKSINDTNDVVLHRFTPSVSDISPSVGKRRETVRRSKAFFSVDDQHFANGPQKTLCFLKQFCIRLLTGGFFGRMMKTVFQALNRSEQRHSQLRKAYMWSLFYFGKFDRITLPDNSVFVREFVSIHTFHFIQTEIDMYLEMLASDKGKERLWSNR</sequence>
<protein>
    <submittedName>
        <fullName evidence="3">Transposase</fullName>
    </submittedName>
</protein>
<proteinExistence type="predicted"/>
<gene>
    <name evidence="1" type="ORF">SBAD_LOCUS565</name>
</gene>
<reference evidence="3" key="1">
    <citation type="submission" date="2016-06" db="UniProtKB">
        <authorList>
            <consortium name="WormBaseParasite"/>
        </authorList>
    </citation>
    <scope>IDENTIFICATION</scope>
</reference>
<organism evidence="3">
    <name type="scientific">Soboliphyme baturini</name>
    <dbReference type="NCBI Taxonomy" id="241478"/>
    <lineage>
        <taxon>Eukaryota</taxon>
        <taxon>Metazoa</taxon>
        <taxon>Ecdysozoa</taxon>
        <taxon>Nematoda</taxon>
        <taxon>Enoplea</taxon>
        <taxon>Dorylaimia</taxon>
        <taxon>Dioctophymatida</taxon>
        <taxon>Dioctophymatoidea</taxon>
        <taxon>Soboliphymatidae</taxon>
        <taxon>Soboliphyme</taxon>
    </lineage>
</organism>
<dbReference type="WBParaSite" id="SBAD_0000058701-mRNA-1">
    <property type="protein sequence ID" value="SBAD_0000058701-mRNA-1"/>
    <property type="gene ID" value="SBAD_0000058701"/>
</dbReference>
<evidence type="ECO:0000313" key="1">
    <source>
        <dbReference type="EMBL" id="VDO85119.1"/>
    </source>
</evidence>
<evidence type="ECO:0000313" key="2">
    <source>
        <dbReference type="Proteomes" id="UP000270296"/>
    </source>
</evidence>
<reference evidence="1 2" key="2">
    <citation type="submission" date="2018-11" db="EMBL/GenBank/DDBJ databases">
        <authorList>
            <consortium name="Pathogen Informatics"/>
        </authorList>
    </citation>
    <scope>NUCLEOTIDE SEQUENCE [LARGE SCALE GENOMIC DNA]</scope>
</reference>
<keyword evidence="2" id="KW-1185">Reference proteome</keyword>
<accession>A0A183IAC1</accession>
<dbReference type="Proteomes" id="UP000270296">
    <property type="component" value="Unassembled WGS sequence"/>
</dbReference>
<dbReference type="OrthoDB" id="310853at2759"/>
<dbReference type="AlphaFoldDB" id="A0A183IAC1"/>
<evidence type="ECO:0000313" key="3">
    <source>
        <dbReference type="WBParaSite" id="SBAD_0000058701-mRNA-1"/>
    </source>
</evidence>
<dbReference type="EMBL" id="UZAM01001859">
    <property type="protein sequence ID" value="VDO85119.1"/>
    <property type="molecule type" value="Genomic_DNA"/>
</dbReference>
<name>A0A183IAC1_9BILA</name>